<dbReference type="Proteomes" id="UP000184171">
    <property type="component" value="Unassembled WGS sequence"/>
</dbReference>
<keyword evidence="4" id="KW-1185">Reference proteome</keyword>
<dbReference type="GO" id="GO:0016491">
    <property type="term" value="F:oxidoreductase activity"/>
    <property type="evidence" value="ECO:0007669"/>
    <property type="project" value="TreeGrafter"/>
</dbReference>
<dbReference type="PANTHER" id="PTHR35038:SF6">
    <property type="entry name" value="SURFACE LOCALIZED DECAHEME CYTOCHROME C LIPOPROTEIN"/>
    <property type="match status" value="1"/>
</dbReference>
<dbReference type="PANTHER" id="PTHR35038">
    <property type="entry name" value="DISSIMILATORY SULFITE REDUCTASE SIRA"/>
    <property type="match status" value="1"/>
</dbReference>
<dbReference type="STRING" id="1122189.SAMN02745165_02857"/>
<feature type="signal peptide" evidence="2">
    <location>
        <begin position="1"/>
        <end position="20"/>
    </location>
</feature>
<dbReference type="InterPro" id="IPR051829">
    <property type="entry name" value="Multiheme_Cytochr_ET"/>
</dbReference>
<organism evidence="3 4">
    <name type="scientific">Malonomonas rubra DSM 5091</name>
    <dbReference type="NCBI Taxonomy" id="1122189"/>
    <lineage>
        <taxon>Bacteria</taxon>
        <taxon>Pseudomonadati</taxon>
        <taxon>Thermodesulfobacteriota</taxon>
        <taxon>Desulfuromonadia</taxon>
        <taxon>Desulfuromonadales</taxon>
        <taxon>Geopsychrobacteraceae</taxon>
        <taxon>Malonomonas</taxon>
    </lineage>
</organism>
<dbReference type="AlphaFoldDB" id="A0A1M6L3Q8"/>
<reference evidence="3 4" key="1">
    <citation type="submission" date="2016-11" db="EMBL/GenBank/DDBJ databases">
        <authorList>
            <person name="Jaros S."/>
            <person name="Januszkiewicz K."/>
            <person name="Wedrychowicz H."/>
        </authorList>
    </citation>
    <scope>NUCLEOTIDE SEQUENCE [LARGE SCALE GENOMIC DNA]</scope>
    <source>
        <strain evidence="3 4">DSM 5091</strain>
    </source>
</reference>
<keyword evidence="1 2" id="KW-0732">Signal</keyword>
<proteinExistence type="predicted"/>
<dbReference type="RefSeq" id="WP_072909420.1">
    <property type="nucleotide sequence ID" value="NZ_FQZT01000012.1"/>
</dbReference>
<evidence type="ECO:0000256" key="1">
    <source>
        <dbReference type="ARBA" id="ARBA00022729"/>
    </source>
</evidence>
<dbReference type="Gene3D" id="3.90.10.10">
    <property type="entry name" value="Cytochrome C3"/>
    <property type="match status" value="1"/>
</dbReference>
<gene>
    <name evidence="3" type="ORF">SAMN02745165_02857</name>
</gene>
<evidence type="ECO:0000256" key="2">
    <source>
        <dbReference type="SAM" id="SignalP"/>
    </source>
</evidence>
<name>A0A1M6L3Q8_MALRU</name>
<evidence type="ECO:0000313" key="3">
    <source>
        <dbReference type="EMBL" id="SHJ65826.1"/>
    </source>
</evidence>
<dbReference type="Gene3D" id="1.10.287.3080">
    <property type="match status" value="1"/>
</dbReference>
<sequence>MKILLAALFATLVLFSPLHAAQSSGISGAVAYTEPIQFDYMKNGTRAPVQFWLEFKGTPASGTAGDEDYTPESGAIYYYLVDMEKKQKVDNWLMGFSMMEGPPPSGPYPMTNIRIIGGKATFTAFDMSWTVIDGGEEFAKDTVTVNDGFSTRETRLYAGNLTIVDADLDADADADAGARECLGCHEGAILALRATGGMHRSVACGDCHAGHPPEVARPYAACTDCHEPHADSMDEAACAQCHRAHAATEVSYMYNVPSQYCAICHEDAADELVASQSKHSDIACALCHQEEHKASSSCVYCHGAPHPEKMMKKTRTCVPCHKTAHNLKKAWRK</sequence>
<feature type="chain" id="PRO_5012048117" evidence="2">
    <location>
        <begin position="21"/>
        <end position="333"/>
    </location>
</feature>
<protein>
    <submittedName>
        <fullName evidence="3">Doubled CXXCH domain-containing protein</fullName>
    </submittedName>
</protein>
<dbReference type="InterPro" id="IPR036280">
    <property type="entry name" value="Multihaem_cyt_sf"/>
</dbReference>
<dbReference type="EMBL" id="FQZT01000012">
    <property type="protein sequence ID" value="SHJ65826.1"/>
    <property type="molecule type" value="Genomic_DNA"/>
</dbReference>
<evidence type="ECO:0000313" key="4">
    <source>
        <dbReference type="Proteomes" id="UP000184171"/>
    </source>
</evidence>
<accession>A0A1M6L3Q8</accession>
<dbReference type="OrthoDB" id="5405312at2"/>
<dbReference type="SUPFAM" id="SSF48695">
    <property type="entry name" value="Multiheme cytochromes"/>
    <property type="match status" value="1"/>
</dbReference>